<evidence type="ECO:0000256" key="7">
    <source>
        <dbReference type="ARBA" id="ARBA00023203"/>
    </source>
</evidence>
<dbReference type="Gene3D" id="3.30.70.1590">
    <property type="match status" value="1"/>
</dbReference>
<dbReference type="Pfam" id="PF00063">
    <property type="entry name" value="Myosin_head"/>
    <property type="match status" value="1"/>
</dbReference>
<evidence type="ECO:0000313" key="14">
    <source>
        <dbReference type="Proteomes" id="UP000238350"/>
    </source>
</evidence>
<dbReference type="FunFam" id="3.40.850.10:FF:000101">
    <property type="entry name" value="Slow myosin heavy chain 2"/>
    <property type="match status" value="1"/>
</dbReference>
<evidence type="ECO:0000256" key="10">
    <source>
        <dbReference type="SAM" id="Coils"/>
    </source>
</evidence>
<evidence type="ECO:0000313" key="13">
    <source>
        <dbReference type="EMBL" id="PRT54838.1"/>
    </source>
</evidence>
<dbReference type="PANTHER" id="PTHR13140:SF857">
    <property type="entry name" value="MYOSIN-11"/>
    <property type="match status" value="1"/>
</dbReference>
<dbReference type="Gene3D" id="3.40.850.10">
    <property type="entry name" value="Kinesin motor domain"/>
    <property type="match status" value="1"/>
</dbReference>
<feature type="domain" description="Myosin motor" evidence="11">
    <location>
        <begin position="55"/>
        <end position="731"/>
    </location>
</feature>
<dbReference type="SUPFAM" id="SSF52540">
    <property type="entry name" value="P-loop containing nucleoside triphosphate hydrolases"/>
    <property type="match status" value="1"/>
</dbReference>
<feature type="coiled-coil region" evidence="10">
    <location>
        <begin position="1466"/>
        <end position="1539"/>
    </location>
</feature>
<dbReference type="InterPro" id="IPR004009">
    <property type="entry name" value="SH3_Myosin"/>
</dbReference>
<dbReference type="SMART" id="SM00242">
    <property type="entry name" value="MYSc"/>
    <property type="match status" value="1"/>
</dbReference>
<dbReference type="EMBL" id="NDIQ01000021">
    <property type="protein sequence ID" value="PRT54838.1"/>
    <property type="molecule type" value="Genomic_DNA"/>
</dbReference>
<dbReference type="PRINTS" id="PR00193">
    <property type="entry name" value="MYOSINHEAVY"/>
</dbReference>
<dbReference type="Gene3D" id="1.10.10.820">
    <property type="match status" value="1"/>
</dbReference>
<comment type="similarity">
    <text evidence="1 9">Belongs to the TRAFAC class myosin-kinesin ATPase superfamily. Myosin family.</text>
</comment>
<feature type="region of interest" description="Actin-binding" evidence="9">
    <location>
        <begin position="609"/>
        <end position="631"/>
    </location>
</feature>
<dbReference type="GO" id="GO:0016459">
    <property type="term" value="C:myosin complex"/>
    <property type="evidence" value="ECO:0007669"/>
    <property type="project" value="UniProtKB-KW"/>
</dbReference>
<keyword evidence="4 10" id="KW-0175">Coiled coil</keyword>
<dbReference type="GO" id="GO:0051015">
    <property type="term" value="F:actin filament binding"/>
    <property type="evidence" value="ECO:0007669"/>
    <property type="project" value="TreeGrafter"/>
</dbReference>
<feature type="coiled-coil region" evidence="10">
    <location>
        <begin position="1358"/>
        <end position="1412"/>
    </location>
</feature>
<dbReference type="PROSITE" id="PS50096">
    <property type="entry name" value="IQ"/>
    <property type="match status" value="1"/>
</dbReference>
<dbReference type="Proteomes" id="UP000238350">
    <property type="component" value="Unassembled WGS sequence"/>
</dbReference>
<comment type="subunit">
    <text evidence="8">Binds to cdc4 and rlc1.</text>
</comment>
<evidence type="ECO:0000259" key="11">
    <source>
        <dbReference type="PROSITE" id="PS51456"/>
    </source>
</evidence>
<feature type="binding site" evidence="9">
    <location>
        <begin position="148"/>
        <end position="155"/>
    </location>
    <ligand>
        <name>ATP</name>
        <dbReference type="ChEBI" id="CHEBI:30616"/>
    </ligand>
</feature>
<dbReference type="FunFam" id="1.20.58.530:FF:000001">
    <property type="entry name" value="Myosin heavy chain"/>
    <property type="match status" value="1"/>
</dbReference>
<evidence type="ECO:0000256" key="8">
    <source>
        <dbReference type="ARBA" id="ARBA00064372"/>
    </source>
</evidence>
<dbReference type="GO" id="GO:1902404">
    <property type="term" value="P:mitotic actomyosin contractile ring contraction"/>
    <property type="evidence" value="ECO:0007669"/>
    <property type="project" value="UniProtKB-ARBA"/>
</dbReference>
<dbReference type="GO" id="GO:0120104">
    <property type="term" value="C:mitotic actomyosin contractile ring, proximal layer"/>
    <property type="evidence" value="ECO:0007669"/>
    <property type="project" value="UniProtKB-ARBA"/>
</dbReference>
<feature type="coiled-coil region" evidence="10">
    <location>
        <begin position="801"/>
        <end position="867"/>
    </location>
</feature>
<evidence type="ECO:0000256" key="5">
    <source>
        <dbReference type="ARBA" id="ARBA00023123"/>
    </source>
</evidence>
<dbReference type="InterPro" id="IPR027417">
    <property type="entry name" value="P-loop_NTPase"/>
</dbReference>
<dbReference type="GO" id="GO:0016020">
    <property type="term" value="C:membrane"/>
    <property type="evidence" value="ECO:0007669"/>
    <property type="project" value="TreeGrafter"/>
</dbReference>
<feature type="coiled-coil region" evidence="10">
    <location>
        <begin position="901"/>
        <end position="984"/>
    </location>
</feature>
<keyword evidence="6 9" id="KW-0505">Motor protein</keyword>
<dbReference type="PROSITE" id="PS51456">
    <property type="entry name" value="MYOSIN_MOTOR"/>
    <property type="match status" value="1"/>
</dbReference>
<comment type="caution">
    <text evidence="13">The sequence shown here is derived from an EMBL/GenBank/DDBJ whole genome shotgun (WGS) entry which is preliminary data.</text>
</comment>
<dbReference type="PANTHER" id="PTHR13140">
    <property type="entry name" value="MYOSIN"/>
    <property type="match status" value="1"/>
</dbReference>
<keyword evidence="7 9" id="KW-0009">Actin-binding</keyword>
<organism evidence="13 14">
    <name type="scientific">Wickerhamiella sorbophila</name>
    <dbReference type="NCBI Taxonomy" id="45607"/>
    <lineage>
        <taxon>Eukaryota</taxon>
        <taxon>Fungi</taxon>
        <taxon>Dikarya</taxon>
        <taxon>Ascomycota</taxon>
        <taxon>Saccharomycotina</taxon>
        <taxon>Dipodascomycetes</taxon>
        <taxon>Dipodascales</taxon>
        <taxon>Trichomonascaceae</taxon>
        <taxon>Wickerhamiella</taxon>
    </lineage>
</organism>
<dbReference type="OrthoDB" id="6108017at2759"/>
<keyword evidence="14" id="KW-1185">Reference proteome</keyword>
<evidence type="ECO:0000256" key="9">
    <source>
        <dbReference type="PROSITE-ProRule" id="PRU00782"/>
    </source>
</evidence>
<dbReference type="PROSITE" id="PS51844">
    <property type="entry name" value="SH3_LIKE"/>
    <property type="match status" value="1"/>
</dbReference>
<sequence>MSDSKWVWIPDKASTFAMAELIKEEGSVATVKGPSGTLEELPLAQIDKVNPAQFDRANDIAELTFLNEASVLHNLSARYSHDEIYTYSGLFLVAVNPYKNIPIYDEEAIKKYEAKRREEAAPHIYSISDVAYRQLLQTKHDQSILITGESGAGKTENTKRVIQYLSAITSKNNLDGIDKRILETNPVLESFGNAQTVRNNNSSRFGKFVRIEFSDAGAICGASIEWYLLEKSRVITQSAAERNYHIFYQLLSGASSNLKDKLLISHTEKPADFAYLAKSAHSIDGVDDAHDFKRLLEAFKTVGMSEDETNAIFVIVAAVLHLGNIEFKNESSDQGRFGNAAQVEKVCKLLGLSPDLFTKAVLKPKILAGREEVVQARSSTQAKLSIDALSKSLYERLFGHLVSLLNAKLKGGAQNATSFIGVLDIAGFEIFDTNSFEQLCINYTNEKLQQFFNHHMFVLEQEEYVAEKIEWDYVDYGADLQPTINLIEKTNPMGIFSCLDEDSVMPRATDATFTDKLAERWKDKNPKFQPSRLAKGFVVSHYAGDVEYQTDGWLEKNKDPLSEPITELLQVSSNKLVKLLFAQAPTSESASRRRNSMLRTVAQRHKEQLSHLMSTLSKTNPHFVRCIIPNKEKKPGKLLNALVLDQLRCNGVLEGIRIARSGFPNRLDFADFRARYQPLAENPDRFEYVDGQRACSMILKDLNFDTSLYKVGLSKVFFRNGVLAELESRRDDLIKEKLTAIQSIIRAKSARKLYERSLFRRNAAEIIAKTFKTYSANVDDPWWQMLASMRPLLTSATSLEANRRDMRIQKLEETLQKLRQEHQEFEKMSSSKATALVGENDSLRGEKAKLEEKLEKASKKQKMLADQLKEGAVMIQTLSARPEQDQLDSIQKKYNDLDSVHQKLVSDHKELEIDIKRLNTQISELHVAHSDALAERDNRLSLLEKELAALRGDSKALACLKAELETAKAAIDERTKALAQQKETQKSELTKVAELHQGELQGLTASHQTAMGLLAKEHAEAVEKLKEQHLAEMNKLQTLLKEQEESHSKATATLMESHEAKLAEAVASASANKSIENELVQVKNQLDEVCGKLATAEKEASSSKCKLLSLNQNLADKENTLARVKTNAGRAANELLAAHKEIEDLKKASADISELEAIKASKKQLEMDLHIATVELETYRKNTKTESTKLKLDKQRLEKEVENLRIGFNQQSNLKRDLDRKSARIGLVDDLEQTNADLEIETNQVRADLANAKQEIQSLRKELAQAAVYKQRLEKVQREKAAAMEANSRLMFSAQNNSNIPKELELERAKASEAKKLQSEIKVLKLQLCKSERERKVAEARYPEAQLLAERNHAVRSNLDLQEKVKQLEFDKAQLKDQLTMIRPSSTERKSSLKLQRELKYAQNEIDSLKSEQRGGNLHVPKQRALRTMSGNEQHSGSRKLPVIPSSEDHIQADLEVYLETQISRNKELSESVELYKKRSEEFRNKLEGVEVIVRQAQLAEESAKKQLLEQRRKAAAMEADYESELKVVQSGIDQLRKELAARQIEPASKDTITALTPEQALAMKTTVDELTAERERLLADKQRLEKRVTELGVPRGPTGQNMVSQLQEKLLATQNDWKTQQRYANDLRWQVERKEKLVEKLRSTIAEGDMNSEQLREKIDELEANDAAREVAMRRAIREANEAREQKLRLEKELENLKTRMELSRNASRVSRASVASKSGFVFV</sequence>
<dbReference type="Gene3D" id="4.10.270.10">
    <property type="entry name" value="Myosin, subunit A"/>
    <property type="match status" value="1"/>
</dbReference>
<gene>
    <name evidence="13" type="ORF">B9G98_02458</name>
</gene>
<dbReference type="GO" id="GO:0000146">
    <property type="term" value="F:microfilament motor activity"/>
    <property type="evidence" value="ECO:0007669"/>
    <property type="project" value="TreeGrafter"/>
</dbReference>
<evidence type="ECO:0000256" key="6">
    <source>
        <dbReference type="ARBA" id="ARBA00023175"/>
    </source>
</evidence>
<dbReference type="Gene3D" id="1.20.58.530">
    <property type="match status" value="1"/>
</dbReference>
<keyword evidence="5 9" id="KW-0518">Myosin</keyword>
<proteinExistence type="inferred from homology"/>
<dbReference type="RefSeq" id="XP_024664783.1">
    <property type="nucleotide sequence ID" value="XM_024809015.1"/>
</dbReference>
<name>A0A2T0FIL8_9ASCO</name>
<dbReference type="FunFam" id="1.10.10.820:FF:000001">
    <property type="entry name" value="Myosin heavy chain"/>
    <property type="match status" value="1"/>
</dbReference>
<protein>
    <submittedName>
        <fullName evidence="13">Myosin type-2 heavy chain 1</fullName>
    </submittedName>
</protein>
<dbReference type="STRING" id="45607.A0A2T0FIL8"/>
<dbReference type="InterPro" id="IPR036961">
    <property type="entry name" value="Kinesin_motor_dom_sf"/>
</dbReference>
<dbReference type="GO" id="GO:0007015">
    <property type="term" value="P:actin filament organization"/>
    <property type="evidence" value="ECO:0007669"/>
    <property type="project" value="TreeGrafter"/>
</dbReference>
<evidence type="ECO:0000259" key="12">
    <source>
        <dbReference type="PROSITE" id="PS51844"/>
    </source>
</evidence>
<evidence type="ECO:0000256" key="1">
    <source>
        <dbReference type="ARBA" id="ARBA00008314"/>
    </source>
</evidence>
<evidence type="ECO:0000256" key="2">
    <source>
        <dbReference type="ARBA" id="ARBA00022741"/>
    </source>
</evidence>
<reference evidence="13 14" key="1">
    <citation type="submission" date="2017-04" db="EMBL/GenBank/DDBJ databases">
        <title>Genome sequencing of [Candida] sorbophila.</title>
        <authorList>
            <person name="Ahn J.O."/>
        </authorList>
    </citation>
    <scope>NUCLEOTIDE SEQUENCE [LARGE SCALE GENOMIC DNA]</scope>
    <source>
        <strain evidence="13 14">DS02</strain>
    </source>
</reference>
<feature type="coiled-coil region" evidence="10">
    <location>
        <begin position="1019"/>
        <end position="1286"/>
    </location>
</feature>
<accession>A0A2T0FIL8</accession>
<feature type="coiled-coil region" evidence="10">
    <location>
        <begin position="1625"/>
        <end position="1708"/>
    </location>
</feature>
<evidence type="ECO:0000256" key="3">
    <source>
        <dbReference type="ARBA" id="ARBA00022840"/>
    </source>
</evidence>
<dbReference type="Gene3D" id="1.20.120.720">
    <property type="entry name" value="Myosin VI head, motor domain, U50 subdomain"/>
    <property type="match status" value="1"/>
</dbReference>
<feature type="domain" description="Myosin N-terminal SH3-like" evidence="12">
    <location>
        <begin position="2"/>
        <end position="51"/>
    </location>
</feature>
<keyword evidence="2 9" id="KW-0547">Nucleotide-binding</keyword>
<dbReference type="GO" id="GO:1903475">
    <property type="term" value="P:mitotic actomyosin contractile ring assembly"/>
    <property type="evidence" value="ECO:0007669"/>
    <property type="project" value="UniProtKB-ARBA"/>
</dbReference>
<evidence type="ECO:0000256" key="4">
    <source>
        <dbReference type="ARBA" id="ARBA00023054"/>
    </source>
</evidence>
<dbReference type="CDD" id="cd01377">
    <property type="entry name" value="MYSc_class_II"/>
    <property type="match status" value="1"/>
</dbReference>
<dbReference type="GeneID" id="36516206"/>
<keyword evidence="3 9" id="KW-0067">ATP-binding</keyword>
<dbReference type="GO" id="GO:0005524">
    <property type="term" value="F:ATP binding"/>
    <property type="evidence" value="ECO:0007669"/>
    <property type="project" value="UniProtKB-UniRule"/>
</dbReference>
<dbReference type="InterPro" id="IPR001609">
    <property type="entry name" value="Myosin_head_motor_dom-like"/>
</dbReference>